<dbReference type="Proteomes" id="UP000289455">
    <property type="component" value="Unassembled WGS sequence"/>
</dbReference>
<name>A0A4Q1C0Q0_9BACT</name>
<feature type="domain" description="Putative beta-lactamase-inhibitor-like PepSY-like" evidence="1">
    <location>
        <begin position="351"/>
        <end position="412"/>
    </location>
</feature>
<feature type="domain" description="Putative beta-lactamase-inhibitor-like PepSY-like" evidence="1">
    <location>
        <begin position="202"/>
        <end position="258"/>
    </location>
</feature>
<reference evidence="2 3" key="1">
    <citation type="submission" date="2019-01" db="EMBL/GenBank/DDBJ databases">
        <title>Cytophagaceae bacterium strain CAR-16.</title>
        <authorList>
            <person name="Chen W.-M."/>
        </authorList>
    </citation>
    <scope>NUCLEOTIDE SEQUENCE [LARGE SCALE GENOMIC DNA]</scope>
    <source>
        <strain evidence="2 3">CAR-16</strain>
    </source>
</reference>
<feature type="domain" description="Putative beta-lactamase-inhibitor-like PepSY-like" evidence="1">
    <location>
        <begin position="62"/>
        <end position="85"/>
    </location>
</feature>
<dbReference type="Gene3D" id="3.10.450.360">
    <property type="match status" value="2"/>
</dbReference>
<proteinExistence type="predicted"/>
<evidence type="ECO:0000313" key="3">
    <source>
        <dbReference type="Proteomes" id="UP000289455"/>
    </source>
</evidence>
<keyword evidence="3" id="KW-1185">Reference proteome</keyword>
<dbReference type="SUPFAM" id="SSF160574">
    <property type="entry name" value="BT0923-like"/>
    <property type="match status" value="2"/>
</dbReference>
<evidence type="ECO:0000313" key="2">
    <source>
        <dbReference type="EMBL" id="RXK49903.1"/>
    </source>
</evidence>
<gene>
    <name evidence="2" type="ORF">ESB04_06945</name>
</gene>
<dbReference type="AlphaFoldDB" id="A0A4Q1C0Q0"/>
<organism evidence="2 3">
    <name type="scientific">Aquirufa rosea</name>
    <dbReference type="NCBI Taxonomy" id="2509241"/>
    <lineage>
        <taxon>Bacteria</taxon>
        <taxon>Pseudomonadati</taxon>
        <taxon>Bacteroidota</taxon>
        <taxon>Cytophagia</taxon>
        <taxon>Cytophagales</taxon>
        <taxon>Flectobacillaceae</taxon>
        <taxon>Aquirufa</taxon>
    </lineage>
</organism>
<evidence type="ECO:0000259" key="1">
    <source>
        <dbReference type="Pfam" id="PF11396"/>
    </source>
</evidence>
<dbReference type="InterPro" id="IPR021533">
    <property type="entry name" value="PepSY-like"/>
</dbReference>
<protein>
    <recommendedName>
        <fullName evidence="1">Putative beta-lactamase-inhibitor-like PepSY-like domain-containing protein</fullName>
    </recommendedName>
</protein>
<dbReference type="Pfam" id="PF11396">
    <property type="entry name" value="PepSY_like"/>
    <property type="match status" value="4"/>
</dbReference>
<feature type="domain" description="Putative beta-lactamase-inhibitor-like PepSY-like" evidence="1">
    <location>
        <begin position="120"/>
        <end position="181"/>
    </location>
</feature>
<comment type="caution">
    <text evidence="2">The sequence shown here is derived from an EMBL/GenBank/DDBJ whole genome shotgun (WGS) entry which is preliminary data.</text>
</comment>
<dbReference type="EMBL" id="SDHY01000003">
    <property type="protein sequence ID" value="RXK49903.1"/>
    <property type="molecule type" value="Genomic_DNA"/>
</dbReference>
<accession>A0A4Q1C0Q0</accession>
<dbReference type="OrthoDB" id="940539at2"/>
<sequence length="417" mass="45162">MSVPIPPIILIRKRKQDPFNSQNKIYTMKKQLLTLALVASIGLASCSKEDALNPSSDVTGFVSQNFIPTAVKTTVSNTFPSAQVDYYVLQSNSLYGANIVTSTTEAQVVVGKSGDIKEAFTRITEAELPAAITTYLKGKYPNYTFIHAGKKTSGTPVTYRVEIKADNTVYSILFDETGAVISTIEGKKGEKGGKGMGAAVSQLALTDLPAAVQSAISGYTFKNAVMRLDANGVATYHIHAEKDGKVWDLKIDASGKILSSEEESKNDINITKTELTTLPQAIVDYLNKNAAGWTLKNAVSIQKDNVTIHYHVIVTIGGNSQAYMFDKDFNYVPNAGKGPKDNPNPANFSITEISKDQIPATAISYLDKTYAGWTLNKAVTVSKDGTAQEIELIITVADKKYKVEFDLSGNFKGARKL</sequence>